<dbReference type="InterPro" id="IPR005171">
    <property type="entry name" value="Cyt_c_oxidase_su4_prok"/>
</dbReference>
<dbReference type="RefSeq" id="WP_304995466.1">
    <property type="nucleotide sequence ID" value="NZ_CP101717.1"/>
</dbReference>
<evidence type="ECO:0000256" key="5">
    <source>
        <dbReference type="ARBA" id="ARBA00023136"/>
    </source>
</evidence>
<reference evidence="7" key="1">
    <citation type="submission" date="2022-07" db="EMBL/GenBank/DDBJ databases">
        <title>Complete genome sequence of Salinispirillum sp. LH10-3-1 capable of multiple carbohydrate inversion isolated from a soda lake.</title>
        <authorList>
            <person name="Liu J."/>
            <person name="Zhai Y."/>
            <person name="Zhang H."/>
            <person name="Yang H."/>
            <person name="Qu J."/>
            <person name="Li J."/>
        </authorList>
    </citation>
    <scope>NUCLEOTIDE SEQUENCE</scope>
    <source>
        <strain evidence="7">LH 10-3-1</strain>
    </source>
</reference>
<comment type="subcellular location">
    <subcellularLocation>
        <location evidence="1">Cell membrane</location>
        <topology evidence="1">Multi-pass membrane protein</topology>
    </subcellularLocation>
</comment>
<gene>
    <name evidence="7" type="ORF">NFC81_15920</name>
</gene>
<dbReference type="Pfam" id="PF03626">
    <property type="entry name" value="COX4_pro"/>
    <property type="match status" value="1"/>
</dbReference>
<evidence type="ECO:0000256" key="4">
    <source>
        <dbReference type="ARBA" id="ARBA00022989"/>
    </source>
</evidence>
<evidence type="ECO:0000256" key="1">
    <source>
        <dbReference type="ARBA" id="ARBA00004651"/>
    </source>
</evidence>
<evidence type="ECO:0000256" key="2">
    <source>
        <dbReference type="ARBA" id="ARBA00022475"/>
    </source>
</evidence>
<evidence type="ECO:0000256" key="6">
    <source>
        <dbReference type="SAM" id="Phobius"/>
    </source>
</evidence>
<accession>A0AB38YFM3</accession>
<protein>
    <submittedName>
        <fullName evidence="7">Cytochrome C oxidase subunit IV family protein</fullName>
    </submittedName>
</protein>
<organism evidence="7">
    <name type="scientific">Salinispirillum sp. LH 10-3-1</name>
    <dbReference type="NCBI Taxonomy" id="2952525"/>
    <lineage>
        <taxon>Bacteria</taxon>
        <taxon>Pseudomonadati</taxon>
        <taxon>Pseudomonadota</taxon>
        <taxon>Gammaproteobacteria</taxon>
        <taxon>Oceanospirillales</taxon>
        <taxon>Saccharospirillaceae</taxon>
        <taxon>Salinispirillum</taxon>
    </lineage>
</organism>
<feature type="transmembrane region" description="Helical" evidence="6">
    <location>
        <begin position="12"/>
        <end position="30"/>
    </location>
</feature>
<dbReference type="EMBL" id="CP101717">
    <property type="protein sequence ID" value="WLD58179.1"/>
    <property type="molecule type" value="Genomic_DNA"/>
</dbReference>
<keyword evidence="2" id="KW-1003">Cell membrane</keyword>
<keyword evidence="3 6" id="KW-0812">Transmembrane</keyword>
<dbReference type="AlphaFoldDB" id="A0AB38YFM3"/>
<keyword evidence="5 6" id="KW-0472">Membrane</keyword>
<feature type="transmembrane region" description="Helical" evidence="6">
    <location>
        <begin position="42"/>
        <end position="61"/>
    </location>
</feature>
<evidence type="ECO:0000256" key="3">
    <source>
        <dbReference type="ARBA" id="ARBA00022692"/>
    </source>
</evidence>
<evidence type="ECO:0000313" key="7">
    <source>
        <dbReference type="EMBL" id="WLD58179.1"/>
    </source>
</evidence>
<sequence>MSEASHHQPPISLFLKVWGLLFVLSFFSYLVDYYEVQGGLRWALVIFFMVLKAGVIIAVFMHVKWERLALKLLLGLPTLAILVFVVMMAIEANYIQITRLTFFS</sequence>
<feature type="transmembrane region" description="Helical" evidence="6">
    <location>
        <begin position="68"/>
        <end position="90"/>
    </location>
</feature>
<name>A0AB38YFM3_9GAMM</name>
<dbReference type="GO" id="GO:0005886">
    <property type="term" value="C:plasma membrane"/>
    <property type="evidence" value="ECO:0007669"/>
    <property type="project" value="UniProtKB-SubCell"/>
</dbReference>
<proteinExistence type="predicted"/>
<keyword evidence="4 6" id="KW-1133">Transmembrane helix</keyword>